<dbReference type="InterPro" id="IPR038389">
    <property type="entry name" value="PSMG2_sf"/>
</dbReference>
<evidence type="ECO:0000256" key="3">
    <source>
        <dbReference type="ARBA" id="ARBA00025745"/>
    </source>
</evidence>
<gene>
    <name evidence="5" type="ORF">GLOTRDRAFT_115124</name>
</gene>
<dbReference type="Proteomes" id="UP000030669">
    <property type="component" value="Unassembled WGS sequence"/>
</dbReference>
<comment type="subunit">
    <text evidence="4">Component of the 20S proteasome chaperone.</text>
</comment>
<dbReference type="GO" id="GO:0043248">
    <property type="term" value="P:proteasome assembly"/>
    <property type="evidence" value="ECO:0007669"/>
    <property type="project" value="TreeGrafter"/>
</dbReference>
<dbReference type="Gene3D" id="3.40.50.10900">
    <property type="entry name" value="PAC-like subunit"/>
    <property type="match status" value="2"/>
</dbReference>
<dbReference type="OrthoDB" id="10260712at2759"/>
<keyword evidence="2 4" id="KW-0143">Chaperone</keyword>
<dbReference type="GO" id="GO:0005829">
    <property type="term" value="C:cytosol"/>
    <property type="evidence" value="ECO:0007669"/>
    <property type="project" value="TreeGrafter"/>
</dbReference>
<dbReference type="eggNOG" id="KOG3112">
    <property type="taxonomic scope" value="Eukaryota"/>
</dbReference>
<dbReference type="PANTHER" id="PTHR12970:SF1">
    <property type="entry name" value="PROTEASOME ASSEMBLY CHAPERONE 2"/>
    <property type="match status" value="1"/>
</dbReference>
<dbReference type="GeneID" id="19299989"/>
<evidence type="ECO:0000256" key="1">
    <source>
        <dbReference type="ARBA" id="ARBA00019186"/>
    </source>
</evidence>
<evidence type="ECO:0000313" key="6">
    <source>
        <dbReference type="Proteomes" id="UP000030669"/>
    </source>
</evidence>
<dbReference type="InterPro" id="IPR016562">
    <property type="entry name" value="Proteasome_assmbl_chp_2_euk"/>
</dbReference>
<dbReference type="HOGENOM" id="CLU_062640_2_2_1"/>
<evidence type="ECO:0000313" key="5">
    <source>
        <dbReference type="EMBL" id="EPQ57034.1"/>
    </source>
</evidence>
<dbReference type="PIRSF" id="PIRSF010044">
    <property type="entry name" value="UCP010044"/>
    <property type="match status" value="1"/>
</dbReference>
<dbReference type="EMBL" id="KB469299">
    <property type="protein sequence ID" value="EPQ57034.1"/>
    <property type="molecule type" value="Genomic_DNA"/>
</dbReference>
<evidence type="ECO:0000256" key="4">
    <source>
        <dbReference type="PIRNR" id="PIRNR010044"/>
    </source>
</evidence>
<comment type="similarity">
    <text evidence="3 4">Belongs to the PSMG2 family.</text>
</comment>
<dbReference type="InterPro" id="IPR019151">
    <property type="entry name" value="Proteasome_assmbl_chaperone_2"/>
</dbReference>
<dbReference type="GO" id="GO:0005634">
    <property type="term" value="C:nucleus"/>
    <property type="evidence" value="ECO:0007669"/>
    <property type="project" value="TreeGrafter"/>
</dbReference>
<dbReference type="AlphaFoldDB" id="S7RV04"/>
<dbReference type="PANTHER" id="PTHR12970">
    <property type="entry name" value="PROTEASOME ASSEMBLY CHAPERONE 2"/>
    <property type="match status" value="1"/>
</dbReference>
<keyword evidence="6" id="KW-1185">Reference proteome</keyword>
<accession>S7RV04</accession>
<protein>
    <recommendedName>
        <fullName evidence="1 4">Proteasome assembly chaperone 2</fullName>
    </recommendedName>
</protein>
<reference evidence="5 6" key="1">
    <citation type="journal article" date="2012" name="Science">
        <title>The Paleozoic origin of enzymatic lignin decomposition reconstructed from 31 fungal genomes.</title>
        <authorList>
            <person name="Floudas D."/>
            <person name="Binder M."/>
            <person name="Riley R."/>
            <person name="Barry K."/>
            <person name="Blanchette R.A."/>
            <person name="Henrissat B."/>
            <person name="Martinez A.T."/>
            <person name="Otillar R."/>
            <person name="Spatafora J.W."/>
            <person name="Yadav J.S."/>
            <person name="Aerts A."/>
            <person name="Benoit I."/>
            <person name="Boyd A."/>
            <person name="Carlson A."/>
            <person name="Copeland A."/>
            <person name="Coutinho P.M."/>
            <person name="de Vries R.P."/>
            <person name="Ferreira P."/>
            <person name="Findley K."/>
            <person name="Foster B."/>
            <person name="Gaskell J."/>
            <person name="Glotzer D."/>
            <person name="Gorecki P."/>
            <person name="Heitman J."/>
            <person name="Hesse C."/>
            <person name="Hori C."/>
            <person name="Igarashi K."/>
            <person name="Jurgens J.A."/>
            <person name="Kallen N."/>
            <person name="Kersten P."/>
            <person name="Kohler A."/>
            <person name="Kuees U."/>
            <person name="Kumar T.K.A."/>
            <person name="Kuo A."/>
            <person name="LaButti K."/>
            <person name="Larrondo L.F."/>
            <person name="Lindquist E."/>
            <person name="Ling A."/>
            <person name="Lombard V."/>
            <person name="Lucas S."/>
            <person name="Lundell T."/>
            <person name="Martin R."/>
            <person name="McLaughlin D.J."/>
            <person name="Morgenstern I."/>
            <person name="Morin E."/>
            <person name="Murat C."/>
            <person name="Nagy L.G."/>
            <person name="Nolan M."/>
            <person name="Ohm R.A."/>
            <person name="Patyshakuliyeva A."/>
            <person name="Rokas A."/>
            <person name="Ruiz-Duenas F.J."/>
            <person name="Sabat G."/>
            <person name="Salamov A."/>
            <person name="Samejima M."/>
            <person name="Schmutz J."/>
            <person name="Slot J.C."/>
            <person name="St John F."/>
            <person name="Stenlid J."/>
            <person name="Sun H."/>
            <person name="Sun S."/>
            <person name="Syed K."/>
            <person name="Tsang A."/>
            <person name="Wiebenga A."/>
            <person name="Young D."/>
            <person name="Pisabarro A."/>
            <person name="Eastwood D.C."/>
            <person name="Martin F."/>
            <person name="Cullen D."/>
            <person name="Grigoriev I.V."/>
            <person name="Hibbett D.S."/>
        </authorList>
    </citation>
    <scope>NUCLEOTIDE SEQUENCE [LARGE SCALE GENOMIC DNA]</scope>
    <source>
        <strain evidence="5 6">ATCC 11539</strain>
    </source>
</reference>
<evidence type="ECO:0000256" key="2">
    <source>
        <dbReference type="ARBA" id="ARBA00023186"/>
    </source>
</evidence>
<comment type="function">
    <text evidence="4">Involved in 20S proteasome assembly.</text>
</comment>
<name>S7RV04_GLOTA</name>
<dbReference type="RefSeq" id="XP_007864196.1">
    <property type="nucleotide sequence ID" value="XM_007866005.1"/>
</dbReference>
<dbReference type="KEGG" id="gtr:GLOTRDRAFT_115124"/>
<dbReference type="OMA" id="WKEHTGE"/>
<dbReference type="Pfam" id="PF09754">
    <property type="entry name" value="PAC2"/>
    <property type="match status" value="1"/>
</dbReference>
<dbReference type="SUPFAM" id="SSF159659">
    <property type="entry name" value="Cgl1923-like"/>
    <property type="match status" value="1"/>
</dbReference>
<proteinExistence type="inferred from homology"/>
<organism evidence="5 6">
    <name type="scientific">Gloeophyllum trabeum (strain ATCC 11539 / FP-39264 / Madison 617)</name>
    <name type="common">Brown rot fungus</name>
    <dbReference type="NCBI Taxonomy" id="670483"/>
    <lineage>
        <taxon>Eukaryota</taxon>
        <taxon>Fungi</taxon>
        <taxon>Dikarya</taxon>
        <taxon>Basidiomycota</taxon>
        <taxon>Agaricomycotina</taxon>
        <taxon>Agaricomycetes</taxon>
        <taxon>Gloeophyllales</taxon>
        <taxon>Gloeophyllaceae</taxon>
        <taxon>Gloeophyllum</taxon>
    </lineage>
</organism>
<dbReference type="STRING" id="670483.S7RV04"/>
<sequence length="266" mass="28634">MSFYYPKTPFSLAGKTLVVPIVSAGNVSQLAVDLLIASFSLKHVGIFNPKDVIPVVAAREDGESGVTTPIELYGQDGVSIVVVQQRSPALKNRKQEFTESLLDFIQTSGIASVLFLSGINSSNRADSQMITPTYHIVPSNSPSIAQTSLSSILNLPIPSYTSPSPQYRLSDQVIRPIESTPIPFIPGGGLTRRILSTISTYPSSWSIPTACLLQFVMEGDNRGDAHLLAAVSAKVLGIDARITEWKQPSSWQVGLFGTGHDQTLYG</sequence>